<dbReference type="InterPro" id="IPR050445">
    <property type="entry name" value="Bact_polysacc_biosynth/exp"/>
</dbReference>
<gene>
    <name evidence="2" type="ORF">NSA58_05180</name>
</gene>
<dbReference type="AlphaFoldDB" id="A0A9X2M947"/>
<reference evidence="2" key="1">
    <citation type="submission" date="2022-07" db="EMBL/GenBank/DDBJ databases">
        <title>Enhanced cultured diversity of the mouse gut microbiota enables custom-made synthetic communities.</title>
        <authorList>
            <person name="Afrizal A."/>
        </authorList>
    </citation>
    <scope>NUCLEOTIDE SEQUENCE</scope>
    <source>
        <strain evidence="2">DSM 29186</strain>
    </source>
</reference>
<dbReference type="PANTHER" id="PTHR32309">
    <property type="entry name" value="TYROSINE-PROTEIN KINASE"/>
    <property type="match status" value="1"/>
</dbReference>
<evidence type="ECO:0000313" key="3">
    <source>
        <dbReference type="Proteomes" id="UP001140817"/>
    </source>
</evidence>
<evidence type="ECO:0000313" key="2">
    <source>
        <dbReference type="EMBL" id="MCR1822174.1"/>
    </source>
</evidence>
<proteinExistence type="predicted"/>
<feature type="transmembrane region" description="Helical" evidence="1">
    <location>
        <begin position="20"/>
        <end position="37"/>
    </location>
</feature>
<dbReference type="GO" id="GO:0004713">
    <property type="term" value="F:protein tyrosine kinase activity"/>
    <property type="evidence" value="ECO:0007669"/>
    <property type="project" value="TreeGrafter"/>
</dbReference>
<sequence>MEQSINLREYVDMFKRRKLIVILIMIICLALGGYKTYKNYVNYVPTYRSTVTVRINTAKQVKKSKSSSSSTNSTQTDPYSTYNISQNQNIAGTYYSLASSSNVKSLVASSLKISSAEVGSISATVREEMAEFIDISIISRNAEVAKDAAKKIPEAFNEELVRLIGIDCVEVVYDASEPALIGRSRDLALFKFAAIGIVLSIFFVLLRECLDTKIVTPDDVNKYWNYQLIGTVPLDKDSSKGKHGKKK</sequence>
<evidence type="ECO:0000256" key="1">
    <source>
        <dbReference type="SAM" id="Phobius"/>
    </source>
</evidence>
<organism evidence="2 3">
    <name type="scientific">Terrisporobacter muris</name>
    <dbReference type="NCBI Taxonomy" id="2963284"/>
    <lineage>
        <taxon>Bacteria</taxon>
        <taxon>Bacillati</taxon>
        <taxon>Bacillota</taxon>
        <taxon>Clostridia</taxon>
        <taxon>Peptostreptococcales</taxon>
        <taxon>Peptostreptococcaceae</taxon>
        <taxon>Terrisporobacter</taxon>
    </lineage>
</organism>
<dbReference type="Proteomes" id="UP001140817">
    <property type="component" value="Unassembled WGS sequence"/>
</dbReference>
<keyword evidence="1" id="KW-0812">Transmembrane</keyword>
<dbReference type="GO" id="GO:0005886">
    <property type="term" value="C:plasma membrane"/>
    <property type="evidence" value="ECO:0007669"/>
    <property type="project" value="TreeGrafter"/>
</dbReference>
<keyword evidence="3" id="KW-1185">Reference proteome</keyword>
<accession>A0A9X2M947</accession>
<name>A0A9X2M947_9FIRM</name>
<dbReference type="EMBL" id="JANKBY010000039">
    <property type="protein sequence ID" value="MCR1822174.1"/>
    <property type="molecule type" value="Genomic_DNA"/>
</dbReference>
<dbReference type="RefSeq" id="WP_257560224.1">
    <property type="nucleotide sequence ID" value="NZ_JANKBY010000039.1"/>
</dbReference>
<comment type="caution">
    <text evidence="2">The sequence shown here is derived from an EMBL/GenBank/DDBJ whole genome shotgun (WGS) entry which is preliminary data.</text>
</comment>
<feature type="transmembrane region" description="Helical" evidence="1">
    <location>
        <begin position="188"/>
        <end position="206"/>
    </location>
</feature>
<keyword evidence="1" id="KW-1133">Transmembrane helix</keyword>
<evidence type="ECO:0008006" key="4">
    <source>
        <dbReference type="Google" id="ProtNLM"/>
    </source>
</evidence>
<keyword evidence="1" id="KW-0472">Membrane</keyword>
<dbReference type="PANTHER" id="PTHR32309:SF13">
    <property type="entry name" value="FERRIC ENTEROBACTIN TRANSPORT PROTEIN FEPE"/>
    <property type="match status" value="1"/>
</dbReference>
<protein>
    <recommendedName>
        <fullName evidence="4">Polysaccharide chain length determinant N-terminal domain-containing protein</fullName>
    </recommendedName>
</protein>